<proteinExistence type="predicted"/>
<evidence type="ECO:0000313" key="1">
    <source>
        <dbReference type="EMBL" id="PTD03520.1"/>
    </source>
</evidence>
<dbReference type="Proteomes" id="UP000241587">
    <property type="component" value="Unassembled WGS sequence"/>
</dbReference>
<dbReference type="EMBL" id="PVEM01000012">
    <property type="protein sequence ID" value="PTD03520.1"/>
    <property type="molecule type" value="Genomic_DNA"/>
</dbReference>
<keyword evidence="2" id="KW-1185">Reference proteome</keyword>
<dbReference type="AlphaFoldDB" id="A0A2T4GJ87"/>
<reference evidence="1 2" key="1">
    <citation type="submission" date="2018-02" db="EMBL/GenBank/DDBJ databases">
        <title>Fusarium culmorum secondary metabolites in fungal-bacterial-plant interactions.</title>
        <authorList>
            <person name="Schmidt R."/>
        </authorList>
    </citation>
    <scope>NUCLEOTIDE SEQUENCE [LARGE SCALE GENOMIC DNA]</scope>
    <source>
        <strain evidence="1 2">PV</strain>
    </source>
</reference>
<organism evidence="1 2">
    <name type="scientific">Fusarium culmorum</name>
    <dbReference type="NCBI Taxonomy" id="5516"/>
    <lineage>
        <taxon>Eukaryota</taxon>
        <taxon>Fungi</taxon>
        <taxon>Dikarya</taxon>
        <taxon>Ascomycota</taxon>
        <taxon>Pezizomycotina</taxon>
        <taxon>Sordariomycetes</taxon>
        <taxon>Hypocreomycetidae</taxon>
        <taxon>Hypocreales</taxon>
        <taxon>Nectriaceae</taxon>
        <taxon>Fusarium</taxon>
    </lineage>
</organism>
<accession>A0A2T4GJ87</accession>
<sequence length="147" mass="16423">MVISVFFHYVSETQQTVSTVSIECQPPKGCKYFINDHPDKYNDGRTLSNTGTAFLQRGQTCFIGQIACLDRLQGERYNPLCTSCKPLLIAALSNCYTRKSGDGDASVQNLRVHRPQLNMNWELQKFRAGQGSFAKQSSQHDSPIIAS</sequence>
<protein>
    <submittedName>
        <fullName evidence="1">Uncharacterized protein</fullName>
    </submittedName>
</protein>
<name>A0A2T4GJ87_FUSCU</name>
<comment type="caution">
    <text evidence="1">The sequence shown here is derived from an EMBL/GenBank/DDBJ whole genome shotgun (WGS) entry which is preliminary data.</text>
</comment>
<gene>
    <name evidence="1" type="ORF">FCULG_00000855</name>
</gene>
<evidence type="ECO:0000313" key="2">
    <source>
        <dbReference type="Proteomes" id="UP000241587"/>
    </source>
</evidence>